<keyword evidence="3 11" id="KW-0732">Signal</keyword>
<evidence type="ECO:0000256" key="1">
    <source>
        <dbReference type="ARBA" id="ARBA00022536"/>
    </source>
</evidence>
<keyword evidence="14" id="KW-1185">Reference proteome</keyword>
<dbReference type="SUPFAM" id="SSF82895">
    <property type="entry name" value="TSP-1 type 1 repeat"/>
    <property type="match status" value="1"/>
</dbReference>
<feature type="disulfide bond" evidence="9">
    <location>
        <begin position="170"/>
        <end position="185"/>
    </location>
</feature>
<dbReference type="InterPro" id="IPR033116">
    <property type="entry name" value="TRYPSIN_SER"/>
</dbReference>
<evidence type="ECO:0000259" key="12">
    <source>
        <dbReference type="PROSITE" id="PS50240"/>
    </source>
</evidence>
<dbReference type="InterPro" id="IPR001314">
    <property type="entry name" value="Peptidase_S1A"/>
</dbReference>
<dbReference type="PROSITE" id="PS01209">
    <property type="entry name" value="LDLRA_1"/>
    <property type="match status" value="1"/>
</dbReference>
<proteinExistence type="predicted"/>
<dbReference type="Gene3D" id="2.20.100.10">
    <property type="entry name" value="Thrombospondin type-1 (TSP1) repeat"/>
    <property type="match status" value="1"/>
</dbReference>
<dbReference type="PROSITE" id="PS00134">
    <property type="entry name" value="TRYPSIN_HIS"/>
    <property type="match status" value="1"/>
</dbReference>
<evidence type="ECO:0000256" key="9">
    <source>
        <dbReference type="PROSITE-ProRule" id="PRU00124"/>
    </source>
</evidence>
<dbReference type="SUPFAM" id="SSF57424">
    <property type="entry name" value="LDL receptor-like module"/>
    <property type="match status" value="2"/>
</dbReference>
<dbReference type="FunFam" id="4.10.400.10:FF:000034">
    <property type="entry name" value="Low-density lipoprotein receptor-related protein 2"/>
    <property type="match status" value="2"/>
</dbReference>
<dbReference type="InterPro" id="IPR000884">
    <property type="entry name" value="TSP1_rpt"/>
</dbReference>
<sequence>MRSLMLVGVLFIFLGACLPSSLAGVLPAPGRRSSQKFQEQRKSMQEEAARALSGNNDEVLHGKNVAEYMINELKRKTPHGEGVSDLKTSLQKTRDGSDSRNYWFCYFFPHYCYGCASHEFECSDGTCIPGYWECDRWNDCGDASDEVNCVCADDEFTCGNGRCIPGYWQCDHDNDCWDYSDEEGCFAESTTSQPNIPDSTTMAPAACGWGPWSQWSECNTGCGAGQRQRTRQCLCADVNLCSDGEPTEYQMCELATCMPEADNGCGSRHSQGAAQRIVGGNAAVRGAWPWYAQLIFQGRFSCGGTLVNNRFIVSAAHCFEGSNRMNPSNWRVILGKYRENDDSGEEHESGVSEVIVHAGYDSDTVDNDLAILVLSQPPIQPEVGSNPVINSVCVDTAASVDESLVCFIAGFGTTTQGGSVSSVLMEAEVPIVDRSRCNGPSSYNGEVTENMLCAGFLAGGIDSCQGDSGGPLVCSRPSRDEVTGAEVERWYLTGVTSWGYGCAQRNYPGVYTNVARYGQWIDNVIATRGGASSP</sequence>
<keyword evidence="8" id="KW-0325">Glycoprotein</keyword>
<feature type="disulfide bond" evidence="9">
    <location>
        <begin position="151"/>
        <end position="163"/>
    </location>
</feature>
<dbReference type="EnsemblMetazoa" id="XM_038203263.1">
    <property type="protein sequence ID" value="XP_038059191.1"/>
    <property type="gene ID" value="LOC119730392"/>
</dbReference>
<dbReference type="PROSITE" id="PS51257">
    <property type="entry name" value="PROKAR_LIPOPROTEIN"/>
    <property type="match status" value="1"/>
</dbReference>
<dbReference type="SMART" id="SM00020">
    <property type="entry name" value="Tryp_SPc"/>
    <property type="match status" value="1"/>
</dbReference>
<keyword evidence="1" id="KW-0245">EGF-like domain</keyword>
<accession>A0A914A6Z8</accession>
<keyword evidence="6 10" id="KW-0720">Serine protease</keyword>
<feature type="disulfide bond" evidence="9">
    <location>
        <begin position="122"/>
        <end position="140"/>
    </location>
</feature>
<dbReference type="SMART" id="SM00192">
    <property type="entry name" value="LDLa"/>
    <property type="match status" value="2"/>
</dbReference>
<evidence type="ECO:0000313" key="13">
    <source>
        <dbReference type="EnsemblMetazoa" id="XP_038059191.1"/>
    </source>
</evidence>
<dbReference type="PRINTS" id="PR00722">
    <property type="entry name" value="CHYMOTRYPSIN"/>
</dbReference>
<dbReference type="PANTHER" id="PTHR24252">
    <property type="entry name" value="ACROSIN-RELATED"/>
    <property type="match status" value="1"/>
</dbReference>
<feature type="domain" description="Peptidase S1" evidence="12">
    <location>
        <begin position="277"/>
        <end position="526"/>
    </location>
</feature>
<dbReference type="Pfam" id="PF00089">
    <property type="entry name" value="Trypsin"/>
    <property type="match status" value="1"/>
</dbReference>
<protein>
    <recommendedName>
        <fullName evidence="12">Peptidase S1 domain-containing protein</fullName>
    </recommendedName>
</protein>
<feature type="signal peptide" evidence="11">
    <location>
        <begin position="1"/>
        <end position="23"/>
    </location>
</feature>
<dbReference type="InterPro" id="IPR002172">
    <property type="entry name" value="LDrepeatLR_classA_rpt"/>
</dbReference>
<dbReference type="InterPro" id="IPR001254">
    <property type="entry name" value="Trypsin_dom"/>
</dbReference>
<dbReference type="InterPro" id="IPR023415">
    <property type="entry name" value="LDLR_class-A_CS"/>
</dbReference>
<dbReference type="PANTHER" id="PTHR24252:SF7">
    <property type="entry name" value="HYALIN"/>
    <property type="match status" value="1"/>
</dbReference>
<evidence type="ECO:0000256" key="10">
    <source>
        <dbReference type="RuleBase" id="RU363034"/>
    </source>
</evidence>
<dbReference type="OMA" id="CASHEFE"/>
<dbReference type="Proteomes" id="UP000887568">
    <property type="component" value="Unplaced"/>
</dbReference>
<dbReference type="PROSITE" id="PS50240">
    <property type="entry name" value="TRYPSIN_DOM"/>
    <property type="match status" value="1"/>
</dbReference>
<dbReference type="Gene3D" id="2.40.10.10">
    <property type="entry name" value="Trypsin-like serine proteases"/>
    <property type="match status" value="1"/>
</dbReference>
<dbReference type="CDD" id="cd00112">
    <property type="entry name" value="LDLa"/>
    <property type="match status" value="2"/>
</dbReference>
<dbReference type="SUPFAM" id="SSF50494">
    <property type="entry name" value="Trypsin-like serine proteases"/>
    <property type="match status" value="1"/>
</dbReference>
<dbReference type="RefSeq" id="XP_038059191.1">
    <property type="nucleotide sequence ID" value="XM_038203263.1"/>
</dbReference>
<dbReference type="GeneID" id="119730392"/>
<evidence type="ECO:0000256" key="8">
    <source>
        <dbReference type="ARBA" id="ARBA00023180"/>
    </source>
</evidence>
<dbReference type="GO" id="GO:0004252">
    <property type="term" value="F:serine-type endopeptidase activity"/>
    <property type="evidence" value="ECO:0007669"/>
    <property type="project" value="InterPro"/>
</dbReference>
<keyword evidence="4" id="KW-0677">Repeat</keyword>
<keyword evidence="7 9" id="KW-1015">Disulfide bond</keyword>
<dbReference type="InterPro" id="IPR036055">
    <property type="entry name" value="LDL_receptor-like_sf"/>
</dbReference>
<evidence type="ECO:0000256" key="2">
    <source>
        <dbReference type="ARBA" id="ARBA00022670"/>
    </source>
</evidence>
<dbReference type="Pfam" id="PF00057">
    <property type="entry name" value="Ldl_recept_a"/>
    <property type="match status" value="2"/>
</dbReference>
<name>A0A914A6Z8_PATMI</name>
<dbReference type="Gene3D" id="4.10.400.10">
    <property type="entry name" value="Low-density Lipoprotein Receptor"/>
    <property type="match status" value="2"/>
</dbReference>
<keyword evidence="2 10" id="KW-0645">Protease</keyword>
<dbReference type="SMART" id="SM00209">
    <property type="entry name" value="TSP1"/>
    <property type="match status" value="1"/>
</dbReference>
<dbReference type="InterPro" id="IPR043504">
    <property type="entry name" value="Peptidase_S1_PA_chymotrypsin"/>
</dbReference>
<evidence type="ECO:0000256" key="7">
    <source>
        <dbReference type="ARBA" id="ARBA00023157"/>
    </source>
</evidence>
<dbReference type="InterPro" id="IPR036383">
    <property type="entry name" value="TSP1_rpt_sf"/>
</dbReference>
<dbReference type="Pfam" id="PF00090">
    <property type="entry name" value="TSP_1"/>
    <property type="match status" value="1"/>
</dbReference>
<dbReference type="GO" id="GO:0006508">
    <property type="term" value="P:proteolysis"/>
    <property type="evidence" value="ECO:0007669"/>
    <property type="project" value="UniProtKB-KW"/>
</dbReference>
<dbReference type="OrthoDB" id="10051896at2759"/>
<organism evidence="13 14">
    <name type="scientific">Patiria miniata</name>
    <name type="common">Bat star</name>
    <name type="synonym">Asterina miniata</name>
    <dbReference type="NCBI Taxonomy" id="46514"/>
    <lineage>
        <taxon>Eukaryota</taxon>
        <taxon>Metazoa</taxon>
        <taxon>Echinodermata</taxon>
        <taxon>Eleutherozoa</taxon>
        <taxon>Asterozoa</taxon>
        <taxon>Asteroidea</taxon>
        <taxon>Valvatacea</taxon>
        <taxon>Valvatida</taxon>
        <taxon>Asterinidae</taxon>
        <taxon>Patiria</taxon>
    </lineage>
</organism>
<dbReference type="InterPro" id="IPR018114">
    <property type="entry name" value="TRYPSIN_HIS"/>
</dbReference>
<dbReference type="PROSITE" id="PS00135">
    <property type="entry name" value="TRYPSIN_SER"/>
    <property type="match status" value="1"/>
</dbReference>
<dbReference type="InterPro" id="IPR009003">
    <property type="entry name" value="Peptidase_S1_PA"/>
</dbReference>
<reference evidence="13" key="1">
    <citation type="submission" date="2022-11" db="UniProtKB">
        <authorList>
            <consortium name="EnsemblMetazoa"/>
        </authorList>
    </citation>
    <scope>IDENTIFICATION</scope>
</reference>
<evidence type="ECO:0000256" key="5">
    <source>
        <dbReference type="ARBA" id="ARBA00022801"/>
    </source>
</evidence>
<feature type="disulfide bond" evidence="9">
    <location>
        <begin position="134"/>
        <end position="149"/>
    </location>
</feature>
<evidence type="ECO:0000256" key="11">
    <source>
        <dbReference type="SAM" id="SignalP"/>
    </source>
</evidence>
<evidence type="ECO:0000256" key="6">
    <source>
        <dbReference type="ARBA" id="ARBA00022825"/>
    </source>
</evidence>
<feature type="disulfide bond" evidence="9">
    <location>
        <begin position="115"/>
        <end position="127"/>
    </location>
</feature>
<feature type="chain" id="PRO_5037825033" description="Peptidase S1 domain-containing protein" evidence="11">
    <location>
        <begin position="24"/>
        <end position="534"/>
    </location>
</feature>
<dbReference type="PROSITE" id="PS50092">
    <property type="entry name" value="TSP1"/>
    <property type="match status" value="1"/>
</dbReference>
<keyword evidence="5 10" id="KW-0378">Hydrolase</keyword>
<feature type="disulfide bond" evidence="9">
    <location>
        <begin position="158"/>
        <end position="176"/>
    </location>
</feature>
<evidence type="ECO:0000313" key="14">
    <source>
        <dbReference type="Proteomes" id="UP000887568"/>
    </source>
</evidence>
<dbReference type="CDD" id="cd00190">
    <property type="entry name" value="Tryp_SPc"/>
    <property type="match status" value="1"/>
</dbReference>
<evidence type="ECO:0000256" key="4">
    <source>
        <dbReference type="ARBA" id="ARBA00022737"/>
    </source>
</evidence>
<evidence type="ECO:0000256" key="3">
    <source>
        <dbReference type="ARBA" id="ARBA00022729"/>
    </source>
</evidence>
<dbReference type="PROSITE" id="PS50068">
    <property type="entry name" value="LDLRA_2"/>
    <property type="match status" value="2"/>
</dbReference>
<dbReference type="FunFam" id="2.40.10.10:FF:000003">
    <property type="entry name" value="Transmembrane serine protease 3"/>
    <property type="match status" value="1"/>
</dbReference>
<dbReference type="AlphaFoldDB" id="A0A914A6Z8"/>